<dbReference type="Proteomes" id="UP000499080">
    <property type="component" value="Unassembled WGS sequence"/>
</dbReference>
<comment type="caution">
    <text evidence="1">The sequence shown here is derived from an EMBL/GenBank/DDBJ whole genome shotgun (WGS) entry which is preliminary data.</text>
</comment>
<evidence type="ECO:0008006" key="3">
    <source>
        <dbReference type="Google" id="ProtNLM"/>
    </source>
</evidence>
<dbReference type="InterPro" id="IPR021109">
    <property type="entry name" value="Peptidase_aspartic_dom_sf"/>
</dbReference>
<protein>
    <recommendedName>
        <fullName evidence="3">Aspartic peptidase DDI1-type domain-containing protein</fullName>
    </recommendedName>
</protein>
<accession>A0A4Y2ABT3</accession>
<keyword evidence="2" id="KW-1185">Reference proteome</keyword>
<sequence length="276" mass="31198">MTFLGLARKKDLQVLATELGLPVSDNFKIIQLRDLITCSEKYEEEFVKNLLSSIADERKMAEQAAEKDKELAKKEKLLQTKWIPYLISSLPTEIAQLIAREDEEDSQDYPKVEEMLLKRYSLIVLKICGVESAVCADIGASHAIAGEKLFHMLQNKKVKFKPKTVSLTLDDGTQNNVAALTIVGDLKVEGKVVPTELILLPEAKRNRTLLGTDFLQSAGIVLDVLNGKWHFCENPQIQYPFYKVPSKNENSKSISDSEKEMQKLPVLLKFLKRHLL</sequence>
<name>A0A4Y2ABT3_ARAVE</name>
<evidence type="ECO:0000313" key="1">
    <source>
        <dbReference type="EMBL" id="GBL76414.1"/>
    </source>
</evidence>
<dbReference type="Gene3D" id="2.40.70.10">
    <property type="entry name" value="Acid Proteases"/>
    <property type="match status" value="1"/>
</dbReference>
<organism evidence="1 2">
    <name type="scientific">Araneus ventricosus</name>
    <name type="common">Orbweaver spider</name>
    <name type="synonym">Epeira ventricosa</name>
    <dbReference type="NCBI Taxonomy" id="182803"/>
    <lineage>
        <taxon>Eukaryota</taxon>
        <taxon>Metazoa</taxon>
        <taxon>Ecdysozoa</taxon>
        <taxon>Arthropoda</taxon>
        <taxon>Chelicerata</taxon>
        <taxon>Arachnida</taxon>
        <taxon>Araneae</taxon>
        <taxon>Araneomorphae</taxon>
        <taxon>Entelegynae</taxon>
        <taxon>Araneoidea</taxon>
        <taxon>Araneidae</taxon>
        <taxon>Araneus</taxon>
    </lineage>
</organism>
<dbReference type="EMBL" id="BGPR01000010">
    <property type="protein sequence ID" value="GBL76414.1"/>
    <property type="molecule type" value="Genomic_DNA"/>
</dbReference>
<reference evidence="1 2" key="1">
    <citation type="journal article" date="2019" name="Sci. Rep.">
        <title>Orb-weaving spider Araneus ventricosus genome elucidates the spidroin gene catalogue.</title>
        <authorList>
            <person name="Kono N."/>
            <person name="Nakamura H."/>
            <person name="Ohtoshi R."/>
            <person name="Moran D.A.P."/>
            <person name="Shinohara A."/>
            <person name="Yoshida Y."/>
            <person name="Fujiwara M."/>
            <person name="Mori M."/>
            <person name="Tomita M."/>
            <person name="Arakawa K."/>
        </authorList>
    </citation>
    <scope>NUCLEOTIDE SEQUENCE [LARGE SCALE GENOMIC DNA]</scope>
</reference>
<gene>
    <name evidence="1" type="ORF">AVEN_53187_1</name>
</gene>
<dbReference type="OrthoDB" id="6436563at2759"/>
<dbReference type="AlphaFoldDB" id="A0A4Y2ABT3"/>
<proteinExistence type="predicted"/>
<evidence type="ECO:0000313" key="2">
    <source>
        <dbReference type="Proteomes" id="UP000499080"/>
    </source>
</evidence>